<evidence type="ECO:0000313" key="3">
    <source>
        <dbReference type="EMBL" id="MBC5850972.1"/>
    </source>
</evidence>
<name>A0A9X0R7E4_VIBME</name>
<evidence type="ECO:0000259" key="2">
    <source>
        <dbReference type="SMART" id="SM00849"/>
    </source>
</evidence>
<gene>
    <name evidence="3" type="ORF">H8Q88_08330</name>
</gene>
<evidence type="ECO:0000313" key="4">
    <source>
        <dbReference type="Proteomes" id="UP000615796"/>
    </source>
</evidence>
<dbReference type="InterPro" id="IPR001279">
    <property type="entry name" value="Metallo-B-lactamas"/>
</dbReference>
<organism evidence="3 4">
    <name type="scientific">Vibrio metschnikovii</name>
    <dbReference type="NCBI Taxonomy" id="28172"/>
    <lineage>
        <taxon>Bacteria</taxon>
        <taxon>Pseudomonadati</taxon>
        <taxon>Pseudomonadota</taxon>
        <taxon>Gammaproteobacteria</taxon>
        <taxon>Vibrionales</taxon>
        <taxon>Vibrionaceae</taxon>
        <taxon>Vibrio</taxon>
    </lineage>
</organism>
<evidence type="ECO:0000256" key="1">
    <source>
        <dbReference type="ARBA" id="ARBA00005250"/>
    </source>
</evidence>
<dbReference type="InterPro" id="IPR050855">
    <property type="entry name" value="NDM-1-like"/>
</dbReference>
<dbReference type="SUPFAM" id="SSF56281">
    <property type="entry name" value="Metallo-hydrolase/oxidoreductase"/>
    <property type="match status" value="1"/>
</dbReference>
<dbReference type="InterPro" id="IPR036866">
    <property type="entry name" value="RibonucZ/Hydroxyglut_hydro"/>
</dbReference>
<feature type="domain" description="Metallo-beta-lactamase" evidence="2">
    <location>
        <begin position="10"/>
        <end position="209"/>
    </location>
</feature>
<dbReference type="RefSeq" id="WP_187025825.1">
    <property type="nucleotide sequence ID" value="NZ_JACRUP010000004.1"/>
</dbReference>
<dbReference type="SMART" id="SM00849">
    <property type="entry name" value="Lactamase_B"/>
    <property type="match status" value="1"/>
</dbReference>
<dbReference type="PANTHER" id="PTHR42951:SF4">
    <property type="entry name" value="ACYL-COENZYME A THIOESTERASE MBLAC2"/>
    <property type="match status" value="1"/>
</dbReference>
<dbReference type="Pfam" id="PF00753">
    <property type="entry name" value="Lactamase_B"/>
    <property type="match status" value="1"/>
</dbReference>
<dbReference type="Proteomes" id="UP000615796">
    <property type="component" value="Unassembled WGS sequence"/>
</dbReference>
<sequence>MKIYTLRGHIQNLYLVEYPDRLMLLDGGCRADVSLILDYITAQLGRSVSELKVVVVTHMHPDHAGGAHLLRRKTGCKIVSGAQVGHWYQGGLGIVMFWADLALAHWMAKRLGKPRRRLWFPRKLRADHQLMDGEAIPGFSEWQVLETTGHTDRDISLFHPQQSILYVADLIVEVKKQLISPFPIFFPKQYRRSVARVYQLNPQRLLLAHGGEAILDDHAYQHLMDTTPITPATHWRVVKIKLKRFLFTPLAHLFPR</sequence>
<accession>A0A9X0R7E4</accession>
<dbReference type="Gene3D" id="3.60.15.10">
    <property type="entry name" value="Ribonuclease Z/Hydroxyacylglutathione hydrolase-like"/>
    <property type="match status" value="1"/>
</dbReference>
<dbReference type="EMBL" id="JACRUP010000004">
    <property type="protein sequence ID" value="MBC5850972.1"/>
    <property type="molecule type" value="Genomic_DNA"/>
</dbReference>
<keyword evidence="4" id="KW-1185">Reference proteome</keyword>
<dbReference type="GO" id="GO:0017001">
    <property type="term" value="P:antibiotic catabolic process"/>
    <property type="evidence" value="ECO:0007669"/>
    <property type="project" value="UniProtKB-ARBA"/>
</dbReference>
<reference evidence="3" key="1">
    <citation type="submission" date="2020-08" db="EMBL/GenBank/DDBJ databases">
        <title>Genome Sequencing and Pan-Genome Analysis of Migratory bird Vibrio Strains, Inner Mongolia.</title>
        <authorList>
            <person name="Zheng L."/>
        </authorList>
    </citation>
    <scope>NUCLEOTIDE SEQUENCE</scope>
    <source>
        <strain evidence="3">M13F</strain>
    </source>
</reference>
<comment type="caution">
    <text evidence="3">The sequence shown here is derived from an EMBL/GenBank/DDBJ whole genome shotgun (WGS) entry which is preliminary data.</text>
</comment>
<proteinExistence type="inferred from homology"/>
<comment type="similarity">
    <text evidence="1">Belongs to the metallo-beta-lactamase superfamily. Class-B beta-lactamase family.</text>
</comment>
<protein>
    <submittedName>
        <fullName evidence="3">MBL fold metallo-hydrolase</fullName>
    </submittedName>
</protein>
<dbReference type="PANTHER" id="PTHR42951">
    <property type="entry name" value="METALLO-BETA-LACTAMASE DOMAIN-CONTAINING"/>
    <property type="match status" value="1"/>
</dbReference>
<dbReference type="AlphaFoldDB" id="A0A9X0R7E4"/>